<evidence type="ECO:0000259" key="1">
    <source>
        <dbReference type="Pfam" id="PF09995"/>
    </source>
</evidence>
<dbReference type="PANTHER" id="PTHR36151">
    <property type="entry name" value="BLR2777 PROTEIN"/>
    <property type="match status" value="1"/>
</dbReference>
<evidence type="ECO:0000313" key="2">
    <source>
        <dbReference type="EMBL" id="AZG47216.1"/>
    </source>
</evidence>
<evidence type="ECO:0000313" key="3">
    <source>
        <dbReference type="Proteomes" id="UP000271469"/>
    </source>
</evidence>
<accession>A0A3G8JQF7</accession>
<keyword evidence="3" id="KW-1185">Reference proteome</keyword>
<organism evidence="2 3">
    <name type="scientific">Gordonia insulae</name>
    <dbReference type="NCBI Taxonomy" id="2420509"/>
    <lineage>
        <taxon>Bacteria</taxon>
        <taxon>Bacillati</taxon>
        <taxon>Actinomycetota</taxon>
        <taxon>Actinomycetes</taxon>
        <taxon>Mycobacteriales</taxon>
        <taxon>Gordoniaceae</taxon>
        <taxon>Gordonia</taxon>
    </lineage>
</organism>
<dbReference type="KEGG" id="gom:D7316_03824"/>
<protein>
    <recommendedName>
        <fullName evidence="1">ER-bound oxygenase mpaB/mpaB'/Rubber oxygenase catalytic domain-containing protein</fullName>
    </recommendedName>
</protein>
<reference evidence="2 3" key="1">
    <citation type="submission" date="2018-11" db="EMBL/GenBank/DDBJ databases">
        <title>Gordonia insulae sp. nov., isolated from an island soil.</title>
        <authorList>
            <person name="Kim Y.S."/>
            <person name="Kim S.B."/>
        </authorList>
    </citation>
    <scope>NUCLEOTIDE SEQUENCE [LARGE SCALE GENOMIC DNA]</scope>
    <source>
        <strain evidence="2 3">MMS17-SY073</strain>
    </source>
</reference>
<dbReference type="GO" id="GO:0016491">
    <property type="term" value="F:oxidoreductase activity"/>
    <property type="evidence" value="ECO:0007669"/>
    <property type="project" value="InterPro"/>
</dbReference>
<dbReference type="AlphaFoldDB" id="A0A3G8JQF7"/>
<gene>
    <name evidence="2" type="ORF">D7316_03824</name>
</gene>
<proteinExistence type="predicted"/>
<dbReference type="PANTHER" id="PTHR36151:SF3">
    <property type="entry name" value="ER-BOUND OXYGENASE MPAB_MPAB'_RUBBER OXYGENASE CATALYTIC DOMAIN-CONTAINING PROTEIN"/>
    <property type="match status" value="1"/>
</dbReference>
<dbReference type="OrthoDB" id="108890at2"/>
<sequence>MNGDCGYFGPDSMSWRVLTAPAVPLMVAQITNLLEVPHVDFQSVLLDHDPLYPTNAKRQRGWPRGAGRKGGHFHDRLRRTVSVPLPIVLGDKAAANRCATRLRKYHEPMRGVGEDGHTPYSATSADAMLFAAVTITHAALIAYESFVPRKGILPQRLSPEDRDRYFSEMSHMASLMGADPGAVPTSAQAVADYYDSISASFRFRSGWFSAQIRTATSLMWPANRHDVGATLADLILMASAVLALAVLPRPSRRLNGIPAVCDPGLRLLHLACVPGWALLRLEPVRRWAHRSFLGADDAEVVQRAAMEVDRVRVAA</sequence>
<dbReference type="Proteomes" id="UP000271469">
    <property type="component" value="Chromosome"/>
</dbReference>
<name>A0A3G8JQF7_9ACTN</name>
<dbReference type="EMBL" id="CP033972">
    <property type="protein sequence ID" value="AZG47216.1"/>
    <property type="molecule type" value="Genomic_DNA"/>
</dbReference>
<dbReference type="InterPro" id="IPR018713">
    <property type="entry name" value="MPAB/Lcp_cat_dom"/>
</dbReference>
<feature type="domain" description="ER-bound oxygenase mpaB/mpaB'/Rubber oxygenase catalytic" evidence="1">
    <location>
        <begin position="72"/>
        <end position="258"/>
    </location>
</feature>
<dbReference type="Pfam" id="PF09995">
    <property type="entry name" value="MPAB_Lcp_cat"/>
    <property type="match status" value="1"/>
</dbReference>